<evidence type="ECO:0000256" key="6">
    <source>
        <dbReference type="RuleBase" id="RU004453"/>
    </source>
</evidence>
<feature type="domain" description="GH18" evidence="8">
    <location>
        <begin position="60"/>
        <end position="351"/>
    </location>
</feature>
<dbReference type="PROSITE" id="PS01095">
    <property type="entry name" value="GH18_1"/>
    <property type="match status" value="1"/>
</dbReference>
<dbReference type="SUPFAM" id="SSF51445">
    <property type="entry name" value="(Trans)glycosidases"/>
    <property type="match status" value="1"/>
</dbReference>
<evidence type="ECO:0000256" key="7">
    <source>
        <dbReference type="SAM" id="SignalP"/>
    </source>
</evidence>
<dbReference type="Gene3D" id="3.20.20.80">
    <property type="entry name" value="Glycosidases"/>
    <property type="match status" value="1"/>
</dbReference>
<reference evidence="9 10" key="1">
    <citation type="journal article" date="2018" name="Front. Microbiol.">
        <title>Hydrolytic Capabilities as a Key to Environmental Success: Chitinolytic and Cellulolytic Acidobacteria From Acidic Sub-arctic Soils and Boreal Peatlands.</title>
        <authorList>
            <person name="Belova S.E."/>
            <person name="Ravin N.V."/>
            <person name="Pankratov T.A."/>
            <person name="Rakitin A.L."/>
            <person name="Ivanova A.A."/>
            <person name="Beletsky A.V."/>
            <person name="Mardanov A.V."/>
            <person name="Sinninghe Damste J.S."/>
            <person name="Dedysh S.N."/>
        </authorList>
    </citation>
    <scope>NUCLEOTIDE SEQUENCE [LARGE SCALE GENOMIC DNA]</scope>
    <source>
        <strain evidence="9 10">SBC82</strain>
    </source>
</reference>
<protein>
    <recommendedName>
        <fullName evidence="2">chitinase</fullName>
        <ecNumber evidence="2">3.2.1.14</ecNumber>
    </recommendedName>
</protein>
<dbReference type="Pfam" id="PF00704">
    <property type="entry name" value="Glyco_hydro_18"/>
    <property type="match status" value="1"/>
</dbReference>
<gene>
    <name evidence="9" type="ORF">ACPOL_2565</name>
</gene>
<evidence type="ECO:0000256" key="5">
    <source>
        <dbReference type="RuleBase" id="RU000489"/>
    </source>
</evidence>
<dbReference type="GO" id="GO:0008061">
    <property type="term" value="F:chitin binding"/>
    <property type="evidence" value="ECO:0007669"/>
    <property type="project" value="InterPro"/>
</dbReference>
<dbReference type="KEGG" id="abas:ACPOL_2565"/>
<dbReference type="Proteomes" id="UP000253606">
    <property type="component" value="Chromosome"/>
</dbReference>
<dbReference type="InterPro" id="IPR011583">
    <property type="entry name" value="Chitinase_II/V-like_cat"/>
</dbReference>
<name>A0A2Z5FZQ8_9BACT</name>
<dbReference type="EC" id="3.2.1.14" evidence="2"/>
<dbReference type="PROSITE" id="PS51910">
    <property type="entry name" value="GH18_2"/>
    <property type="match status" value="1"/>
</dbReference>
<keyword evidence="4 5" id="KW-0326">Glycosidase</keyword>
<dbReference type="InterPro" id="IPR050314">
    <property type="entry name" value="Glycosyl_Hydrlase_18"/>
</dbReference>
<evidence type="ECO:0000259" key="8">
    <source>
        <dbReference type="PROSITE" id="PS51910"/>
    </source>
</evidence>
<dbReference type="GO" id="GO:0005576">
    <property type="term" value="C:extracellular region"/>
    <property type="evidence" value="ECO:0007669"/>
    <property type="project" value="TreeGrafter"/>
</dbReference>
<dbReference type="PANTHER" id="PTHR11177:SF317">
    <property type="entry name" value="CHITINASE 12-RELATED"/>
    <property type="match status" value="1"/>
</dbReference>
<sequence length="355" mass="38644">MLDLSLIAWRRRALSSMLGFAGVALSVATMTGSSPGQAVESGTGVSVLNNADAWEHRSAPKLVGYLPDYDGSYSYFAQTLDFSKMTHLYLAFGLPPFCDGTCTRDSDMTFSLNQTDADIHTLVTAAHRAGVKVVLSIGGGGGDQQILQFYNAGLSVPLVKSLSRYLREHDLDGVDLDIEDPNNMGEPYAEFTKVLVDTFHPQGKTVTAAVAEYLQDSMPDKALHMFDFVNVMNYSNYSDAQVALTYYSETKKVPKEKITLGVPFFAQSGDGNIEETFSTVLAAYPNAFDADMVSGGSLDGGVTLYYVGGATMARETELGKEYGGVMIWELSQDAAPPNSLYQVIEDHFPRKRCDR</sequence>
<dbReference type="InterPro" id="IPR001579">
    <property type="entry name" value="Glyco_hydro_18_chit_AS"/>
</dbReference>
<comment type="similarity">
    <text evidence="6">Belongs to the glycosyl hydrolase 18 family.</text>
</comment>
<dbReference type="InterPro" id="IPR001223">
    <property type="entry name" value="Glyco_hydro18_cat"/>
</dbReference>
<proteinExistence type="inferred from homology"/>
<dbReference type="EMBL" id="CP030840">
    <property type="protein sequence ID" value="AXC11885.1"/>
    <property type="molecule type" value="Genomic_DNA"/>
</dbReference>
<dbReference type="PANTHER" id="PTHR11177">
    <property type="entry name" value="CHITINASE"/>
    <property type="match status" value="1"/>
</dbReference>
<evidence type="ECO:0000256" key="2">
    <source>
        <dbReference type="ARBA" id="ARBA00012729"/>
    </source>
</evidence>
<evidence type="ECO:0000313" key="10">
    <source>
        <dbReference type="Proteomes" id="UP000253606"/>
    </source>
</evidence>
<organism evidence="9 10">
    <name type="scientific">Acidisarcina polymorpha</name>
    <dbReference type="NCBI Taxonomy" id="2211140"/>
    <lineage>
        <taxon>Bacteria</taxon>
        <taxon>Pseudomonadati</taxon>
        <taxon>Acidobacteriota</taxon>
        <taxon>Terriglobia</taxon>
        <taxon>Terriglobales</taxon>
        <taxon>Acidobacteriaceae</taxon>
        <taxon>Acidisarcina</taxon>
    </lineage>
</organism>
<accession>A0A2Z5FZQ8</accession>
<evidence type="ECO:0000256" key="1">
    <source>
        <dbReference type="ARBA" id="ARBA00000822"/>
    </source>
</evidence>
<keyword evidence="3 5" id="KW-0378">Hydrolase</keyword>
<evidence type="ECO:0000256" key="4">
    <source>
        <dbReference type="ARBA" id="ARBA00023295"/>
    </source>
</evidence>
<dbReference type="InterPro" id="IPR017853">
    <property type="entry name" value="GH"/>
</dbReference>
<dbReference type="Gene3D" id="3.40.5.30">
    <property type="entry name" value="(Trans)glycosidases - domain 2"/>
    <property type="match status" value="1"/>
</dbReference>
<evidence type="ECO:0000313" key="9">
    <source>
        <dbReference type="EMBL" id="AXC11885.1"/>
    </source>
</evidence>
<dbReference type="GO" id="GO:0005975">
    <property type="term" value="P:carbohydrate metabolic process"/>
    <property type="evidence" value="ECO:0007669"/>
    <property type="project" value="InterPro"/>
</dbReference>
<keyword evidence="7" id="KW-0732">Signal</keyword>
<keyword evidence="10" id="KW-1185">Reference proteome</keyword>
<dbReference type="AlphaFoldDB" id="A0A2Z5FZQ8"/>
<dbReference type="GO" id="GO:0008843">
    <property type="term" value="F:endochitinase activity"/>
    <property type="evidence" value="ECO:0007669"/>
    <property type="project" value="UniProtKB-EC"/>
</dbReference>
<dbReference type="GO" id="GO:0006032">
    <property type="term" value="P:chitin catabolic process"/>
    <property type="evidence" value="ECO:0007669"/>
    <property type="project" value="TreeGrafter"/>
</dbReference>
<comment type="catalytic activity">
    <reaction evidence="1">
        <text>Random endo-hydrolysis of N-acetyl-beta-D-glucosaminide (1-&gt;4)-beta-linkages in chitin and chitodextrins.</text>
        <dbReference type="EC" id="3.2.1.14"/>
    </reaction>
</comment>
<feature type="chain" id="PRO_5016274629" description="chitinase" evidence="7">
    <location>
        <begin position="22"/>
        <end position="355"/>
    </location>
</feature>
<dbReference type="SMART" id="SM00636">
    <property type="entry name" value="Glyco_18"/>
    <property type="match status" value="1"/>
</dbReference>
<feature type="signal peptide" evidence="7">
    <location>
        <begin position="1"/>
        <end position="21"/>
    </location>
</feature>
<evidence type="ECO:0000256" key="3">
    <source>
        <dbReference type="ARBA" id="ARBA00022801"/>
    </source>
</evidence>